<comment type="caution">
    <text evidence="1">The sequence shown here is derived from an EMBL/GenBank/DDBJ whole genome shotgun (WGS) entry which is preliminary data.</text>
</comment>
<accession>A0A9P7KE28</accession>
<keyword evidence="2" id="KW-1185">Reference proteome</keyword>
<proteinExistence type="predicted"/>
<dbReference type="Proteomes" id="UP000775547">
    <property type="component" value="Unassembled WGS sequence"/>
</dbReference>
<protein>
    <submittedName>
        <fullName evidence="1">Uncharacterized protein</fullName>
    </submittedName>
</protein>
<gene>
    <name evidence="1" type="ORF">DXG03_006010</name>
</gene>
<evidence type="ECO:0000313" key="1">
    <source>
        <dbReference type="EMBL" id="KAG5645465.1"/>
    </source>
</evidence>
<dbReference type="OrthoDB" id="4708870at2759"/>
<dbReference type="EMBL" id="JABCKV010000039">
    <property type="protein sequence ID" value="KAG5645465.1"/>
    <property type="molecule type" value="Genomic_DNA"/>
</dbReference>
<reference evidence="1" key="1">
    <citation type="submission" date="2020-07" db="EMBL/GenBank/DDBJ databases">
        <authorList>
            <person name="Nieuwenhuis M."/>
            <person name="Van De Peppel L.J.J."/>
        </authorList>
    </citation>
    <scope>NUCLEOTIDE SEQUENCE</scope>
    <source>
        <strain evidence="1">AP01</strain>
        <tissue evidence="1">Mycelium</tissue>
    </source>
</reference>
<evidence type="ECO:0000313" key="2">
    <source>
        <dbReference type="Proteomes" id="UP000775547"/>
    </source>
</evidence>
<sequence length="383" mass="43049">MGGSAFASTLSADAFPRMPPAVYAALKTRLIQRIQSLYHCVAVPFEAPEKTSHGDLDLVVACPKITHNMEENVTLVANHIQPNVPHEIVQETIGARYVNPMDGNRTSNFAIPIVLGEWRALNHGAEEDEAHRAVDGGDIFYQVDLNVCADKEEWQRIVFFHGYGDLGMIMGLLARNGGLALGEKGLRLPDPPNAPIDLSNSFDDITEFMGWRMDAWKTGFRTKHEAFEWVASTPYFDLRKFRTRGEGFSKVKPERKMYAEFVEWAFAKQAAVEQGESDRGAGAEEKQKLACQENSLVYFNKKQEFDALVRVREQRARLKEIFSGSRVRDLAELGEYWKGVKLVMDAVRAKFGGDEGILKLDEKEGEEGVKRAVLEAKEQLHLT</sequence>
<dbReference type="AlphaFoldDB" id="A0A9P7KE28"/>
<name>A0A9P7KE28_9AGAR</name>
<organism evidence="1 2">
    <name type="scientific">Asterophora parasitica</name>
    <dbReference type="NCBI Taxonomy" id="117018"/>
    <lineage>
        <taxon>Eukaryota</taxon>
        <taxon>Fungi</taxon>
        <taxon>Dikarya</taxon>
        <taxon>Basidiomycota</taxon>
        <taxon>Agaricomycotina</taxon>
        <taxon>Agaricomycetes</taxon>
        <taxon>Agaricomycetidae</taxon>
        <taxon>Agaricales</taxon>
        <taxon>Tricholomatineae</taxon>
        <taxon>Lyophyllaceae</taxon>
        <taxon>Asterophora</taxon>
    </lineage>
</organism>
<reference evidence="1" key="2">
    <citation type="submission" date="2021-10" db="EMBL/GenBank/DDBJ databases">
        <title>Phylogenomics reveals ancestral predisposition of the termite-cultivated fungus Termitomyces towards a domesticated lifestyle.</title>
        <authorList>
            <person name="Auxier B."/>
            <person name="Grum-Grzhimaylo A."/>
            <person name="Cardenas M.E."/>
            <person name="Lodge J.D."/>
            <person name="Laessoe T."/>
            <person name="Pedersen O."/>
            <person name="Smith M.E."/>
            <person name="Kuyper T.W."/>
            <person name="Franco-Molano E.A."/>
            <person name="Baroni T.J."/>
            <person name="Aanen D.K."/>
        </authorList>
    </citation>
    <scope>NUCLEOTIDE SEQUENCE</scope>
    <source>
        <strain evidence="1">AP01</strain>
        <tissue evidence="1">Mycelium</tissue>
    </source>
</reference>